<sequence length="62" mass="7082">MNDEELHDFIYGIRPDIELKLALILLPISRKDKKHAWQAYCKSAGVKLTRTDVLEITGGFPL</sequence>
<proteinExistence type="predicted"/>
<dbReference type="AlphaFoldDB" id="X1SQF0"/>
<evidence type="ECO:0000313" key="1">
    <source>
        <dbReference type="EMBL" id="GAI95168.1"/>
    </source>
</evidence>
<protein>
    <submittedName>
        <fullName evidence="1">Uncharacterized protein</fullName>
    </submittedName>
</protein>
<reference evidence="1" key="1">
    <citation type="journal article" date="2014" name="Front. Microbiol.">
        <title>High frequency of phylogenetically diverse reductive dehalogenase-homologous genes in deep subseafloor sedimentary metagenomes.</title>
        <authorList>
            <person name="Kawai M."/>
            <person name="Futagami T."/>
            <person name="Toyoda A."/>
            <person name="Takaki Y."/>
            <person name="Nishi S."/>
            <person name="Hori S."/>
            <person name="Arai W."/>
            <person name="Tsubouchi T."/>
            <person name="Morono Y."/>
            <person name="Uchiyama I."/>
            <person name="Ito T."/>
            <person name="Fujiyama A."/>
            <person name="Inagaki F."/>
            <person name="Takami H."/>
        </authorList>
    </citation>
    <scope>NUCLEOTIDE SEQUENCE</scope>
    <source>
        <strain evidence="1">Expedition CK06-06</strain>
    </source>
</reference>
<accession>X1SQF0</accession>
<name>X1SQF0_9ZZZZ</name>
<dbReference type="EMBL" id="BARW01015471">
    <property type="protein sequence ID" value="GAI95168.1"/>
    <property type="molecule type" value="Genomic_DNA"/>
</dbReference>
<comment type="caution">
    <text evidence="1">The sequence shown here is derived from an EMBL/GenBank/DDBJ whole genome shotgun (WGS) entry which is preliminary data.</text>
</comment>
<organism evidence="1">
    <name type="scientific">marine sediment metagenome</name>
    <dbReference type="NCBI Taxonomy" id="412755"/>
    <lineage>
        <taxon>unclassified sequences</taxon>
        <taxon>metagenomes</taxon>
        <taxon>ecological metagenomes</taxon>
    </lineage>
</organism>
<gene>
    <name evidence="1" type="ORF">S12H4_27147</name>
</gene>